<evidence type="ECO:0000256" key="2">
    <source>
        <dbReference type="ARBA" id="ARBA00004510"/>
    </source>
</evidence>
<dbReference type="Gene3D" id="1.20.5.1160">
    <property type="entry name" value="Vasodilator-stimulated phosphoprotein"/>
    <property type="match status" value="1"/>
</dbReference>
<evidence type="ECO:0000256" key="5">
    <source>
        <dbReference type="ARBA" id="ARBA00022553"/>
    </source>
</evidence>
<dbReference type="CDD" id="cd01207">
    <property type="entry name" value="EVH1_Ena_VASP-like"/>
    <property type="match status" value="1"/>
</dbReference>
<dbReference type="InterPro" id="IPR014885">
    <property type="entry name" value="VASP_tetra"/>
</dbReference>
<evidence type="ECO:0000256" key="9">
    <source>
        <dbReference type="ARBA" id="ARBA00023273"/>
    </source>
</evidence>
<dbReference type="Pfam" id="PF08776">
    <property type="entry name" value="VASP_tetra"/>
    <property type="match status" value="1"/>
</dbReference>
<evidence type="ECO:0000256" key="8">
    <source>
        <dbReference type="ARBA" id="ARBA00023212"/>
    </source>
</evidence>
<dbReference type="InterPro" id="IPR011993">
    <property type="entry name" value="PH-like_dom_sf"/>
</dbReference>
<evidence type="ECO:0000313" key="12">
    <source>
        <dbReference type="EMBL" id="CAH1113245.1"/>
    </source>
</evidence>
<keyword evidence="8" id="KW-0206">Cytoskeleton</keyword>
<keyword evidence="6" id="KW-0729">SH3-binding</keyword>
<dbReference type="AlphaFoldDB" id="A0A9P0DAA5"/>
<feature type="compositionally biased region" description="Polar residues" evidence="10">
    <location>
        <begin position="418"/>
        <end position="433"/>
    </location>
</feature>
<protein>
    <recommendedName>
        <fullName evidence="11">WH1 domain-containing protein</fullName>
    </recommendedName>
</protein>
<keyword evidence="9" id="KW-0966">Cell projection</keyword>
<feature type="compositionally biased region" description="Basic and acidic residues" evidence="10">
    <location>
        <begin position="397"/>
        <end position="415"/>
    </location>
</feature>
<dbReference type="SMART" id="SM00461">
    <property type="entry name" value="WH1"/>
    <property type="match status" value="1"/>
</dbReference>
<dbReference type="SUPFAM" id="SSF50729">
    <property type="entry name" value="PH domain-like"/>
    <property type="match status" value="1"/>
</dbReference>
<dbReference type="OrthoDB" id="31170at2759"/>
<dbReference type="SUPFAM" id="SSF118370">
    <property type="entry name" value="Vasodilator-stimulated phosphoprotein, VASP, tetramerisation domain"/>
    <property type="match status" value="1"/>
</dbReference>
<keyword evidence="13" id="KW-1185">Reference proteome</keyword>
<dbReference type="InterPro" id="IPR000697">
    <property type="entry name" value="WH1/EVH1_dom"/>
</dbReference>
<dbReference type="GO" id="GO:0003779">
    <property type="term" value="F:actin binding"/>
    <property type="evidence" value="ECO:0007669"/>
    <property type="project" value="UniProtKB-KW"/>
</dbReference>
<evidence type="ECO:0000256" key="6">
    <source>
        <dbReference type="ARBA" id="ARBA00023036"/>
    </source>
</evidence>
<dbReference type="FunFam" id="1.20.5.1160:FF:000011">
    <property type="entry name" value="protein enabled isoform X5"/>
    <property type="match status" value="1"/>
</dbReference>
<name>A0A9P0DAA5_9CUCU</name>
<dbReference type="EMBL" id="OV651819">
    <property type="protein sequence ID" value="CAH1113245.1"/>
    <property type="molecule type" value="Genomic_DNA"/>
</dbReference>
<feature type="compositionally biased region" description="Low complexity" evidence="10">
    <location>
        <begin position="242"/>
        <end position="256"/>
    </location>
</feature>
<keyword evidence="4" id="KW-0963">Cytoplasm</keyword>
<evidence type="ECO:0000256" key="3">
    <source>
        <dbReference type="ARBA" id="ARBA00009785"/>
    </source>
</evidence>
<dbReference type="Proteomes" id="UP001153636">
    <property type="component" value="Chromosome 7"/>
</dbReference>
<evidence type="ECO:0000259" key="11">
    <source>
        <dbReference type="PROSITE" id="PS50229"/>
    </source>
</evidence>
<feature type="compositionally biased region" description="Low complexity" evidence="10">
    <location>
        <begin position="188"/>
        <end position="202"/>
    </location>
</feature>
<dbReference type="InterPro" id="IPR038023">
    <property type="entry name" value="VASP_sf"/>
</dbReference>
<dbReference type="Pfam" id="PF00568">
    <property type="entry name" value="WH1"/>
    <property type="match status" value="1"/>
</dbReference>
<evidence type="ECO:0000256" key="10">
    <source>
        <dbReference type="SAM" id="MobiDB-lite"/>
    </source>
</evidence>
<sequence>MDFYDKDDLYRQLDQLEEEFNVVLRKDTVSSVRGSNSNSSSSQYMVFSDYGLNTRKDLEDYWACEQSIASARASVMVYDDVNKKWIPSGTSSGLSKVHIYQHTVHQTFRVVGRKLQDHEVVINCAILKGLKYNQATSTFHQWRDNKQVYGLNFSSKEDADCFARAMFHSLEVLSNIVRQPAQPPQYVPPTQQIQQPPQIQMQPPQPPQMPQQTQYDEDMGYRTMTREDVAILQERRISSNLMSPQQTSPMTPQQNNVPVPPAMPLGAPSPVSPPQNVVVGNQTGHQRTVSAPPAPPPPPGPPGQPGGGAAPPPPPPPPMNMSRSQSSDGGEVNSLAAQLQNARLKRNSKNTPPPTENSGSSTSSGGSSNYGTLGRGGGGSMASMMDEMAKTLARRRAAVEKKVPDKEDDEKKAAIWEKTNTLPSNTSKFNSESPKGVRKRFGSASEETILKVNGLSEVGGLSIGPTEMESLKNEIVKEVRKEIAKMKQEILDAIKSELNRR</sequence>
<proteinExistence type="inferred from homology"/>
<dbReference type="PANTHER" id="PTHR11202:SF22">
    <property type="entry name" value="PROTEIN ENABLED"/>
    <property type="match status" value="1"/>
</dbReference>
<keyword evidence="7" id="KW-0009">Actin-binding</keyword>
<dbReference type="PANTHER" id="PTHR11202">
    <property type="entry name" value="SPROUTY-RELATED, EVH1 DOMAIN-CONTAINING PROTEIN FAMILY MEMBER"/>
    <property type="match status" value="1"/>
</dbReference>
<comment type="similarity">
    <text evidence="3">Belongs to the Ena/VASP family.</text>
</comment>
<dbReference type="FunFam" id="2.30.29.30:FF:000047">
    <property type="entry name" value="vasodilator-stimulated phosphoprotein isoform X2"/>
    <property type="match status" value="1"/>
</dbReference>
<evidence type="ECO:0000256" key="4">
    <source>
        <dbReference type="ARBA" id="ARBA00022490"/>
    </source>
</evidence>
<feature type="region of interest" description="Disordered" evidence="10">
    <location>
        <begin position="240"/>
        <end position="445"/>
    </location>
</feature>
<dbReference type="GO" id="GO:0030054">
    <property type="term" value="C:cell junction"/>
    <property type="evidence" value="ECO:0007669"/>
    <property type="project" value="UniProtKB-ARBA"/>
</dbReference>
<evidence type="ECO:0000256" key="7">
    <source>
        <dbReference type="ARBA" id="ARBA00023203"/>
    </source>
</evidence>
<feature type="compositionally biased region" description="Low complexity" evidence="10">
    <location>
        <begin position="356"/>
        <end position="372"/>
    </location>
</feature>
<evidence type="ECO:0000313" key="13">
    <source>
        <dbReference type="Proteomes" id="UP001153636"/>
    </source>
</evidence>
<dbReference type="PROSITE" id="PS50229">
    <property type="entry name" value="WH1"/>
    <property type="match status" value="1"/>
</dbReference>
<dbReference type="GO" id="GO:0017124">
    <property type="term" value="F:SH3 domain binding"/>
    <property type="evidence" value="ECO:0007669"/>
    <property type="project" value="UniProtKB-KW"/>
</dbReference>
<dbReference type="Gene3D" id="2.30.29.30">
    <property type="entry name" value="Pleckstrin-homology domain (PH domain)/Phosphotyrosine-binding domain (PTB)"/>
    <property type="match status" value="1"/>
</dbReference>
<feature type="region of interest" description="Disordered" evidence="10">
    <location>
        <begin position="181"/>
        <end position="213"/>
    </location>
</feature>
<comment type="subcellular location">
    <subcellularLocation>
        <location evidence="2">Cell projection</location>
        <location evidence="2">Lamellipodium</location>
    </subcellularLocation>
    <subcellularLocation>
        <location evidence="1">Cytoplasm</location>
        <location evidence="1">Cytoskeleton</location>
    </subcellularLocation>
</comment>
<dbReference type="GO" id="GO:0005829">
    <property type="term" value="C:cytosol"/>
    <property type="evidence" value="ECO:0007669"/>
    <property type="project" value="UniProtKB-ARBA"/>
</dbReference>
<accession>A0A9P0DAA5</accession>
<feature type="compositionally biased region" description="Pro residues" evidence="10">
    <location>
        <begin position="292"/>
        <end position="319"/>
    </location>
</feature>
<evidence type="ECO:0000256" key="1">
    <source>
        <dbReference type="ARBA" id="ARBA00004245"/>
    </source>
</evidence>
<dbReference type="GO" id="GO:0005856">
    <property type="term" value="C:cytoskeleton"/>
    <property type="evidence" value="ECO:0007669"/>
    <property type="project" value="UniProtKB-SubCell"/>
</dbReference>
<feature type="domain" description="WH1" evidence="11">
    <location>
        <begin position="58"/>
        <end position="173"/>
    </location>
</feature>
<reference evidence="12" key="1">
    <citation type="submission" date="2022-01" db="EMBL/GenBank/DDBJ databases">
        <authorList>
            <person name="King R."/>
        </authorList>
    </citation>
    <scope>NUCLEOTIDE SEQUENCE</scope>
</reference>
<organism evidence="12 13">
    <name type="scientific">Psylliodes chrysocephalus</name>
    <dbReference type="NCBI Taxonomy" id="3402493"/>
    <lineage>
        <taxon>Eukaryota</taxon>
        <taxon>Metazoa</taxon>
        <taxon>Ecdysozoa</taxon>
        <taxon>Arthropoda</taxon>
        <taxon>Hexapoda</taxon>
        <taxon>Insecta</taxon>
        <taxon>Pterygota</taxon>
        <taxon>Neoptera</taxon>
        <taxon>Endopterygota</taxon>
        <taxon>Coleoptera</taxon>
        <taxon>Polyphaga</taxon>
        <taxon>Cucujiformia</taxon>
        <taxon>Chrysomeloidea</taxon>
        <taxon>Chrysomelidae</taxon>
        <taxon>Galerucinae</taxon>
        <taxon>Alticini</taxon>
        <taxon>Psylliodes</taxon>
    </lineage>
</organism>
<gene>
    <name evidence="12" type="ORF">PSYICH_LOCUS13058</name>
</gene>
<dbReference type="GO" id="GO:0030027">
    <property type="term" value="C:lamellipodium"/>
    <property type="evidence" value="ECO:0007669"/>
    <property type="project" value="UniProtKB-SubCell"/>
</dbReference>
<keyword evidence="5" id="KW-0597">Phosphoprotein</keyword>